<gene>
    <name evidence="1" type="ORF">OUZ56_007470</name>
</gene>
<evidence type="ECO:0000313" key="1">
    <source>
        <dbReference type="EMBL" id="KAK4021983.1"/>
    </source>
</evidence>
<name>A0ABR0AA88_9CRUS</name>
<keyword evidence="2" id="KW-1185">Reference proteome</keyword>
<sequence length="112" mass="12594">MPPDAVWCLLMKNDTNLCSKKISVVLCGCADISFRDLTSMTEFPASLVDTYGHTVIKPSSRISASIKRKTRTGINFRILEFAEHQEKGVEMDTHTMRGKQLASTYQSIFFLS</sequence>
<evidence type="ECO:0000313" key="2">
    <source>
        <dbReference type="Proteomes" id="UP001234178"/>
    </source>
</evidence>
<dbReference type="EMBL" id="JAOYFB010000037">
    <property type="protein sequence ID" value="KAK4021983.1"/>
    <property type="molecule type" value="Genomic_DNA"/>
</dbReference>
<dbReference type="Proteomes" id="UP001234178">
    <property type="component" value="Unassembled WGS sequence"/>
</dbReference>
<comment type="caution">
    <text evidence="1">The sequence shown here is derived from an EMBL/GenBank/DDBJ whole genome shotgun (WGS) entry which is preliminary data.</text>
</comment>
<protein>
    <submittedName>
        <fullName evidence="1">Uncharacterized protein</fullName>
    </submittedName>
</protein>
<organism evidence="1 2">
    <name type="scientific">Daphnia magna</name>
    <dbReference type="NCBI Taxonomy" id="35525"/>
    <lineage>
        <taxon>Eukaryota</taxon>
        <taxon>Metazoa</taxon>
        <taxon>Ecdysozoa</taxon>
        <taxon>Arthropoda</taxon>
        <taxon>Crustacea</taxon>
        <taxon>Branchiopoda</taxon>
        <taxon>Diplostraca</taxon>
        <taxon>Cladocera</taxon>
        <taxon>Anomopoda</taxon>
        <taxon>Daphniidae</taxon>
        <taxon>Daphnia</taxon>
    </lineage>
</organism>
<reference evidence="1 2" key="1">
    <citation type="journal article" date="2023" name="Nucleic Acids Res.">
        <title>The hologenome of Daphnia magna reveals possible DNA methylation and microbiome-mediated evolution of the host genome.</title>
        <authorList>
            <person name="Chaturvedi A."/>
            <person name="Li X."/>
            <person name="Dhandapani V."/>
            <person name="Marshall H."/>
            <person name="Kissane S."/>
            <person name="Cuenca-Cambronero M."/>
            <person name="Asole G."/>
            <person name="Calvet F."/>
            <person name="Ruiz-Romero M."/>
            <person name="Marangio P."/>
            <person name="Guigo R."/>
            <person name="Rago D."/>
            <person name="Mirbahai L."/>
            <person name="Eastwood N."/>
            <person name="Colbourne J.K."/>
            <person name="Zhou J."/>
            <person name="Mallon E."/>
            <person name="Orsini L."/>
        </authorList>
    </citation>
    <scope>NUCLEOTIDE SEQUENCE [LARGE SCALE GENOMIC DNA]</scope>
    <source>
        <strain evidence="1">LRV0_1</strain>
    </source>
</reference>
<accession>A0ABR0AA88</accession>
<proteinExistence type="predicted"/>